<sequence length="100" mass="11558">MLTCILYLLIILELRFTRPISRVSLQLPVSSGHMQFVLFDRVRTALARHSLLRSLSHLPDVDEHLHNILFAYCRDSIFEASHPVFRLSSSYTLSIGFEID</sequence>
<evidence type="ECO:0000313" key="3">
    <source>
        <dbReference type="Proteomes" id="UP001590950"/>
    </source>
</evidence>
<evidence type="ECO:0000256" key="1">
    <source>
        <dbReference type="SAM" id="SignalP"/>
    </source>
</evidence>
<keyword evidence="3" id="KW-1185">Reference proteome</keyword>
<comment type="caution">
    <text evidence="2">The sequence shown here is derived from an EMBL/GenBank/DDBJ whole genome shotgun (WGS) entry which is preliminary data.</text>
</comment>
<evidence type="ECO:0008006" key="4">
    <source>
        <dbReference type="Google" id="ProtNLM"/>
    </source>
</evidence>
<gene>
    <name evidence="2" type="ORF">N7G274_008831</name>
</gene>
<accession>A0ABR4A2A5</accession>
<evidence type="ECO:0000313" key="2">
    <source>
        <dbReference type="EMBL" id="KAL2038492.1"/>
    </source>
</evidence>
<feature type="chain" id="PRO_5045678918" description="Secreted protein" evidence="1">
    <location>
        <begin position="18"/>
        <end position="100"/>
    </location>
</feature>
<protein>
    <recommendedName>
        <fullName evidence="4">Secreted protein</fullName>
    </recommendedName>
</protein>
<dbReference type="Proteomes" id="UP001590950">
    <property type="component" value="Unassembled WGS sequence"/>
</dbReference>
<reference evidence="2 3" key="1">
    <citation type="submission" date="2024-09" db="EMBL/GenBank/DDBJ databases">
        <title>Rethinking Asexuality: The Enigmatic Case of Functional Sexual Genes in Lepraria (Stereocaulaceae).</title>
        <authorList>
            <person name="Doellman M."/>
            <person name="Sun Y."/>
            <person name="Barcenas-Pena A."/>
            <person name="Lumbsch H.T."/>
            <person name="Grewe F."/>
        </authorList>
    </citation>
    <scope>NUCLEOTIDE SEQUENCE [LARGE SCALE GENOMIC DNA]</scope>
    <source>
        <strain evidence="2 3">Mercado 3170</strain>
    </source>
</reference>
<feature type="signal peptide" evidence="1">
    <location>
        <begin position="1"/>
        <end position="17"/>
    </location>
</feature>
<dbReference type="EMBL" id="JBEFKJ010000032">
    <property type="protein sequence ID" value="KAL2038492.1"/>
    <property type="molecule type" value="Genomic_DNA"/>
</dbReference>
<organism evidence="2 3">
    <name type="scientific">Stereocaulon virgatum</name>
    <dbReference type="NCBI Taxonomy" id="373712"/>
    <lineage>
        <taxon>Eukaryota</taxon>
        <taxon>Fungi</taxon>
        <taxon>Dikarya</taxon>
        <taxon>Ascomycota</taxon>
        <taxon>Pezizomycotina</taxon>
        <taxon>Lecanoromycetes</taxon>
        <taxon>OSLEUM clade</taxon>
        <taxon>Lecanoromycetidae</taxon>
        <taxon>Lecanorales</taxon>
        <taxon>Lecanorineae</taxon>
        <taxon>Stereocaulaceae</taxon>
        <taxon>Stereocaulon</taxon>
    </lineage>
</organism>
<keyword evidence="1" id="KW-0732">Signal</keyword>
<proteinExistence type="predicted"/>
<name>A0ABR4A2A5_9LECA</name>